<protein>
    <submittedName>
        <fullName evidence="1">Uncharacterized protein</fullName>
    </submittedName>
</protein>
<dbReference type="OrthoDB" id="3764745at2759"/>
<comment type="caution">
    <text evidence="1">The sequence shown here is derived from an EMBL/GenBank/DDBJ whole genome shotgun (WGS) entry which is preliminary data.</text>
</comment>
<gene>
    <name evidence="1" type="ORF">P171DRAFT_263857</name>
</gene>
<dbReference type="AlphaFoldDB" id="A0A9P4PJI7"/>
<reference evidence="1" key="1">
    <citation type="journal article" date="2020" name="Stud. Mycol.">
        <title>101 Dothideomycetes genomes: a test case for predicting lifestyles and emergence of pathogens.</title>
        <authorList>
            <person name="Haridas S."/>
            <person name="Albert R."/>
            <person name="Binder M."/>
            <person name="Bloem J."/>
            <person name="Labutti K."/>
            <person name="Salamov A."/>
            <person name="Andreopoulos B."/>
            <person name="Baker S."/>
            <person name="Barry K."/>
            <person name="Bills G."/>
            <person name="Bluhm B."/>
            <person name="Cannon C."/>
            <person name="Castanera R."/>
            <person name="Culley D."/>
            <person name="Daum C."/>
            <person name="Ezra D."/>
            <person name="Gonzalez J."/>
            <person name="Henrissat B."/>
            <person name="Kuo A."/>
            <person name="Liang C."/>
            <person name="Lipzen A."/>
            <person name="Lutzoni F."/>
            <person name="Magnuson J."/>
            <person name="Mondo S."/>
            <person name="Nolan M."/>
            <person name="Ohm R."/>
            <person name="Pangilinan J."/>
            <person name="Park H.-J."/>
            <person name="Ramirez L."/>
            <person name="Alfaro M."/>
            <person name="Sun H."/>
            <person name="Tritt A."/>
            <person name="Yoshinaga Y."/>
            <person name="Zwiers L.-H."/>
            <person name="Turgeon B."/>
            <person name="Goodwin S."/>
            <person name="Spatafora J."/>
            <person name="Crous P."/>
            <person name="Grigoriev I."/>
        </authorList>
    </citation>
    <scope>NUCLEOTIDE SEQUENCE</scope>
    <source>
        <strain evidence="1">CBS 690.94</strain>
    </source>
</reference>
<dbReference type="EMBL" id="MU001499">
    <property type="protein sequence ID" value="KAF2445321.1"/>
    <property type="molecule type" value="Genomic_DNA"/>
</dbReference>
<dbReference type="Proteomes" id="UP000799764">
    <property type="component" value="Unassembled WGS sequence"/>
</dbReference>
<sequence>MSATTSIFPQLPRELRDMIWQAAATVQFEQIADRQLKSCMSQDAYAERLRQAFIGYDSLPEGTERQPLRVYVYDSGDKLKLGINEFQTLVNAFPIAAVCTEARFQIVNFCRAQIGLVDLFCYHADAPPNELSDFGQELSEPVFNQPMAVVITNSYDKDEGPGAFKSAAHLVNILHRVFGNAVERIIMRGWFRSFRTMEELYWPNAAHLETLRYMHALTSDQNKEKCAIFMTPERTAYSTVKHLDPKGFKTQYITWHLLKFHEIMDASTHKLPRLQNIEAEQYTYSWDKVFPTRIKATKQDDGILWVDWSDVQIRFHHSFAGFDGYPEGWKVDTSV</sequence>
<keyword evidence="2" id="KW-1185">Reference proteome</keyword>
<accession>A0A9P4PJI7</accession>
<evidence type="ECO:0000313" key="2">
    <source>
        <dbReference type="Proteomes" id="UP000799764"/>
    </source>
</evidence>
<proteinExistence type="predicted"/>
<evidence type="ECO:0000313" key="1">
    <source>
        <dbReference type="EMBL" id="KAF2445321.1"/>
    </source>
</evidence>
<organism evidence="1 2">
    <name type="scientific">Karstenula rhodostoma CBS 690.94</name>
    <dbReference type="NCBI Taxonomy" id="1392251"/>
    <lineage>
        <taxon>Eukaryota</taxon>
        <taxon>Fungi</taxon>
        <taxon>Dikarya</taxon>
        <taxon>Ascomycota</taxon>
        <taxon>Pezizomycotina</taxon>
        <taxon>Dothideomycetes</taxon>
        <taxon>Pleosporomycetidae</taxon>
        <taxon>Pleosporales</taxon>
        <taxon>Massarineae</taxon>
        <taxon>Didymosphaeriaceae</taxon>
        <taxon>Karstenula</taxon>
    </lineage>
</organism>
<name>A0A9P4PJI7_9PLEO</name>